<dbReference type="AlphaFoldDB" id="A0A6M3JE37"/>
<gene>
    <name evidence="1" type="ORF">MM415A08520_0001</name>
</gene>
<accession>A0A6M3JE37</accession>
<organism evidence="1">
    <name type="scientific">viral metagenome</name>
    <dbReference type="NCBI Taxonomy" id="1070528"/>
    <lineage>
        <taxon>unclassified sequences</taxon>
        <taxon>metagenomes</taxon>
        <taxon>organismal metagenomes</taxon>
    </lineage>
</organism>
<protein>
    <submittedName>
        <fullName evidence="1">Uncharacterized protein</fullName>
    </submittedName>
</protein>
<proteinExistence type="predicted"/>
<reference evidence="1" key="1">
    <citation type="submission" date="2020-03" db="EMBL/GenBank/DDBJ databases">
        <title>The deep terrestrial virosphere.</title>
        <authorList>
            <person name="Holmfeldt K."/>
            <person name="Nilsson E."/>
            <person name="Simone D."/>
            <person name="Lopez-Fernandez M."/>
            <person name="Wu X."/>
            <person name="de Brujin I."/>
            <person name="Lundin D."/>
            <person name="Andersson A."/>
            <person name="Bertilsson S."/>
            <person name="Dopson M."/>
        </authorList>
    </citation>
    <scope>NUCLEOTIDE SEQUENCE</scope>
    <source>
        <strain evidence="1">MM415A08520</strain>
    </source>
</reference>
<dbReference type="EMBL" id="MT141587">
    <property type="protein sequence ID" value="QJA68106.1"/>
    <property type="molecule type" value="Genomic_DNA"/>
</dbReference>
<sequence length="72" mass="8244">MKQLTNSERLDVAMSLLTDEQVDEYAERCAELERDCERNGFYDTPAGCKGLDCADCGRDDDWRESIDCPEMD</sequence>
<evidence type="ECO:0000313" key="1">
    <source>
        <dbReference type="EMBL" id="QJA68106.1"/>
    </source>
</evidence>
<name>A0A6M3JE37_9ZZZZ</name>